<evidence type="ECO:0000313" key="3">
    <source>
        <dbReference type="Proteomes" id="UP001218629"/>
    </source>
</evidence>
<gene>
    <name evidence="2" type="ORF">MOV08_38025</name>
</gene>
<evidence type="ECO:0000256" key="1">
    <source>
        <dbReference type="SAM" id="MobiDB-lite"/>
    </source>
</evidence>
<dbReference type="PANTHER" id="PTHR43135">
    <property type="entry name" value="ALPHA-D-RIBOSE 1-METHYLPHOSPHONATE 5-TRIPHOSPHATE DIPHOSPHATASE"/>
    <property type="match status" value="1"/>
</dbReference>
<name>A0ABY8AHU1_9ACTN</name>
<organism evidence="2 3">
    <name type="scientific">Streptomyces yunnanensis</name>
    <dbReference type="NCBI Taxonomy" id="156453"/>
    <lineage>
        <taxon>Bacteria</taxon>
        <taxon>Bacillati</taxon>
        <taxon>Actinomycetota</taxon>
        <taxon>Actinomycetes</taxon>
        <taxon>Kitasatosporales</taxon>
        <taxon>Streptomycetaceae</taxon>
        <taxon>Streptomyces</taxon>
    </lineage>
</organism>
<keyword evidence="3" id="KW-1185">Reference proteome</keyword>
<dbReference type="PANTHER" id="PTHR43135:SF3">
    <property type="entry name" value="ALPHA-D-RIBOSE 1-METHYLPHOSPHONATE 5-TRIPHOSPHATE DIPHOSPHATASE"/>
    <property type="match status" value="1"/>
</dbReference>
<sequence>MSAQMGKQIHRDVKRFPMASAALKTALTNVRVFDGQRLTDPTTVVIDDGTIGTDADGARPLDAGGAVLPPGLIDAHVHLHGPEFLDRLAARGVTTALDMANSPEQLAMLRDVPGTTGVRSAGTPVIGPGGPHSRMPLRPRRTARQISGDPARDGFPAVMTGAHRPAHSQRG</sequence>
<dbReference type="RefSeq" id="WP_275310671.1">
    <property type="nucleotide sequence ID" value="NZ_CP095749.1"/>
</dbReference>
<dbReference type="SUPFAM" id="SSF51338">
    <property type="entry name" value="Composite domain of metallo-dependent hydrolases"/>
    <property type="match status" value="1"/>
</dbReference>
<dbReference type="Gene3D" id="3.20.20.140">
    <property type="entry name" value="Metal-dependent hydrolases"/>
    <property type="match status" value="1"/>
</dbReference>
<dbReference type="InterPro" id="IPR051781">
    <property type="entry name" value="Metallo-dep_Hydrolase"/>
</dbReference>
<dbReference type="EMBL" id="CP095749">
    <property type="protein sequence ID" value="WEB44518.1"/>
    <property type="molecule type" value="Genomic_DNA"/>
</dbReference>
<reference evidence="2 3" key="1">
    <citation type="submission" date="2022-03" db="EMBL/GenBank/DDBJ databases">
        <title>Streptomyces yunnanensis P86,complete genome.</title>
        <authorList>
            <person name="Chen S."/>
            <person name="Zhang Q."/>
        </authorList>
    </citation>
    <scope>NUCLEOTIDE SEQUENCE [LARGE SCALE GENOMIC DNA]</scope>
    <source>
        <strain evidence="2 3">P86</strain>
    </source>
</reference>
<evidence type="ECO:0000313" key="2">
    <source>
        <dbReference type="EMBL" id="WEB44518.1"/>
    </source>
</evidence>
<dbReference type="InterPro" id="IPR032466">
    <property type="entry name" value="Metal_Hydrolase"/>
</dbReference>
<dbReference type="Proteomes" id="UP001218629">
    <property type="component" value="Chromosome"/>
</dbReference>
<dbReference type="SUPFAM" id="SSF51556">
    <property type="entry name" value="Metallo-dependent hydrolases"/>
    <property type="match status" value="1"/>
</dbReference>
<evidence type="ECO:0008006" key="4">
    <source>
        <dbReference type="Google" id="ProtNLM"/>
    </source>
</evidence>
<feature type="region of interest" description="Disordered" evidence="1">
    <location>
        <begin position="120"/>
        <end position="171"/>
    </location>
</feature>
<accession>A0ABY8AHU1</accession>
<protein>
    <recommendedName>
        <fullName evidence="4">Amidohydrolase family protein</fullName>
    </recommendedName>
</protein>
<proteinExistence type="predicted"/>
<dbReference type="InterPro" id="IPR011059">
    <property type="entry name" value="Metal-dep_hydrolase_composite"/>
</dbReference>